<keyword evidence="2" id="KW-1185">Reference proteome</keyword>
<reference evidence="1" key="1">
    <citation type="journal article" date="2017" name="Nature">
        <title>The sunflower genome provides insights into oil metabolism, flowering and Asterid evolution.</title>
        <authorList>
            <person name="Badouin H."/>
            <person name="Gouzy J."/>
            <person name="Grassa C.J."/>
            <person name="Murat F."/>
            <person name="Staton S.E."/>
            <person name="Cottret L."/>
            <person name="Lelandais-Briere C."/>
            <person name="Owens G.L."/>
            <person name="Carrere S."/>
            <person name="Mayjonade B."/>
            <person name="Legrand L."/>
            <person name="Gill N."/>
            <person name="Kane N.C."/>
            <person name="Bowers J.E."/>
            <person name="Hubner S."/>
            <person name="Bellec A."/>
            <person name="Berard A."/>
            <person name="Berges H."/>
            <person name="Blanchet N."/>
            <person name="Boniface M.C."/>
            <person name="Brunel D."/>
            <person name="Catrice O."/>
            <person name="Chaidir N."/>
            <person name="Claudel C."/>
            <person name="Donnadieu C."/>
            <person name="Faraut T."/>
            <person name="Fievet G."/>
            <person name="Helmstetter N."/>
            <person name="King M."/>
            <person name="Knapp S.J."/>
            <person name="Lai Z."/>
            <person name="Le Paslier M.C."/>
            <person name="Lippi Y."/>
            <person name="Lorenzon L."/>
            <person name="Mandel J.R."/>
            <person name="Marage G."/>
            <person name="Marchand G."/>
            <person name="Marquand E."/>
            <person name="Bret-Mestries E."/>
            <person name="Morien E."/>
            <person name="Nambeesan S."/>
            <person name="Nguyen T."/>
            <person name="Pegot-Espagnet P."/>
            <person name="Pouilly N."/>
            <person name="Raftis F."/>
            <person name="Sallet E."/>
            <person name="Schiex T."/>
            <person name="Thomas J."/>
            <person name="Vandecasteele C."/>
            <person name="Vares D."/>
            <person name="Vear F."/>
            <person name="Vautrin S."/>
            <person name="Crespi M."/>
            <person name="Mangin B."/>
            <person name="Burke J.M."/>
            <person name="Salse J."/>
            <person name="Munos S."/>
            <person name="Vincourt P."/>
            <person name="Rieseberg L.H."/>
            <person name="Langlade N.B."/>
        </authorList>
    </citation>
    <scope>NUCLEOTIDE SEQUENCE</scope>
    <source>
        <tissue evidence="1">Leaves</tissue>
    </source>
</reference>
<proteinExistence type="predicted"/>
<sequence>MPLAKLDEADLGHMKWLKEYQNHEVCLAGDDELTIGRSRQLQMLYEFNIMSTSLPDIKDANLMPKYISESSFLSFDLPLCPKDKRLKGLNISLKYTTLDAENWAWFVKISTTNGVDLMYNPRVFGKPAFGEVAIWLSFWPIGNTLEVGDKVNVSIVVVDGLEVLECGANLVYTDDGVVNDIELVDILEGGVSRFQLTTGAYYLCRRDFFELVEASKGIPGWFSVLVGDTIDHTEVRGWRKTGRPQPSDQSFTELKAI</sequence>
<accession>A0A9K3NS65</accession>
<name>A0A9K3NS65_HELAN</name>
<evidence type="ECO:0000313" key="2">
    <source>
        <dbReference type="Proteomes" id="UP000215914"/>
    </source>
</evidence>
<dbReference type="Proteomes" id="UP000215914">
    <property type="component" value="Unassembled WGS sequence"/>
</dbReference>
<protein>
    <submittedName>
        <fullName evidence="1">Uncharacterized protein</fullName>
    </submittedName>
</protein>
<dbReference type="Gramene" id="mRNA:HanXRQr2_Chr04g0178081">
    <property type="protein sequence ID" value="mRNA:HanXRQr2_Chr04g0178081"/>
    <property type="gene ID" value="HanXRQr2_Chr04g0178081"/>
</dbReference>
<gene>
    <name evidence="1" type="ORF">HanXRQr2_Chr04g0178081</name>
</gene>
<dbReference type="AlphaFoldDB" id="A0A9K3NS65"/>
<dbReference type="EMBL" id="MNCJ02000319">
    <property type="protein sequence ID" value="KAF5811147.1"/>
    <property type="molecule type" value="Genomic_DNA"/>
</dbReference>
<reference evidence="1" key="2">
    <citation type="submission" date="2020-06" db="EMBL/GenBank/DDBJ databases">
        <title>Helianthus annuus Genome sequencing and assembly Release 2.</title>
        <authorList>
            <person name="Gouzy J."/>
            <person name="Langlade N."/>
            <person name="Munos S."/>
        </authorList>
    </citation>
    <scope>NUCLEOTIDE SEQUENCE</scope>
    <source>
        <tissue evidence="1">Leaves</tissue>
    </source>
</reference>
<organism evidence="1 2">
    <name type="scientific">Helianthus annuus</name>
    <name type="common">Common sunflower</name>
    <dbReference type="NCBI Taxonomy" id="4232"/>
    <lineage>
        <taxon>Eukaryota</taxon>
        <taxon>Viridiplantae</taxon>
        <taxon>Streptophyta</taxon>
        <taxon>Embryophyta</taxon>
        <taxon>Tracheophyta</taxon>
        <taxon>Spermatophyta</taxon>
        <taxon>Magnoliopsida</taxon>
        <taxon>eudicotyledons</taxon>
        <taxon>Gunneridae</taxon>
        <taxon>Pentapetalae</taxon>
        <taxon>asterids</taxon>
        <taxon>campanulids</taxon>
        <taxon>Asterales</taxon>
        <taxon>Asteraceae</taxon>
        <taxon>Asteroideae</taxon>
        <taxon>Heliantheae alliance</taxon>
        <taxon>Heliantheae</taxon>
        <taxon>Helianthus</taxon>
    </lineage>
</organism>
<comment type="caution">
    <text evidence="1">The sequence shown here is derived from an EMBL/GenBank/DDBJ whole genome shotgun (WGS) entry which is preliminary data.</text>
</comment>
<evidence type="ECO:0000313" key="1">
    <source>
        <dbReference type="EMBL" id="KAF5811147.1"/>
    </source>
</evidence>